<organism evidence="1 2">
    <name type="scientific">Rangifer tarandus platyrhynchus</name>
    <name type="common">Svalbard reindeer</name>
    <dbReference type="NCBI Taxonomy" id="3082113"/>
    <lineage>
        <taxon>Eukaryota</taxon>
        <taxon>Metazoa</taxon>
        <taxon>Chordata</taxon>
        <taxon>Craniata</taxon>
        <taxon>Vertebrata</taxon>
        <taxon>Euteleostomi</taxon>
        <taxon>Mammalia</taxon>
        <taxon>Eutheria</taxon>
        <taxon>Laurasiatheria</taxon>
        <taxon>Artiodactyla</taxon>
        <taxon>Ruminantia</taxon>
        <taxon>Pecora</taxon>
        <taxon>Cervidae</taxon>
        <taxon>Odocoileinae</taxon>
        <taxon>Rangifer</taxon>
    </lineage>
</organism>
<name>A0AC59YF92_RANTA</name>
<feature type="non-terminal residue" evidence="1">
    <location>
        <position position="90"/>
    </location>
</feature>
<dbReference type="EMBL" id="OX596098">
    <property type="protein sequence ID" value="CAM9632620.1"/>
    <property type="molecule type" value="Genomic_DNA"/>
</dbReference>
<proteinExistence type="predicted"/>
<reference evidence="1" key="2">
    <citation type="submission" date="2025-03" db="EMBL/GenBank/DDBJ databases">
        <authorList>
            <consortium name="ELIXIR-Norway"/>
            <consortium name="Elixir Norway"/>
        </authorList>
    </citation>
    <scope>NUCLEOTIDE SEQUENCE</scope>
</reference>
<accession>A0AC59YF92</accession>
<reference evidence="1" key="1">
    <citation type="submission" date="2023-05" db="EMBL/GenBank/DDBJ databases">
        <authorList>
            <consortium name="ELIXIR-Norway"/>
        </authorList>
    </citation>
    <scope>NUCLEOTIDE SEQUENCE</scope>
</reference>
<gene>
    <name evidence="1" type="ORF">MRATA1EN22A_LOCUS5250</name>
</gene>
<dbReference type="Proteomes" id="UP001162501">
    <property type="component" value="Chromosome 14"/>
</dbReference>
<sequence>ANRRPWGAISLFPRGTLQSLVALKTLHFFFTLPRGSRSLVCVSFKNLFIHFVLKCMFRKVSQTSLGLEKAGLDSGFSPTAQAWIPGSPLL</sequence>
<protein>
    <submittedName>
        <fullName evidence="1">Uncharacterized protein</fullName>
    </submittedName>
</protein>
<evidence type="ECO:0000313" key="2">
    <source>
        <dbReference type="Proteomes" id="UP001162501"/>
    </source>
</evidence>
<feature type="non-terminal residue" evidence="1">
    <location>
        <position position="1"/>
    </location>
</feature>
<evidence type="ECO:0000313" key="1">
    <source>
        <dbReference type="EMBL" id="CAM9632620.1"/>
    </source>
</evidence>